<dbReference type="InterPro" id="IPR020593">
    <property type="entry name" value="G-glutamylP_reductase_CS"/>
</dbReference>
<evidence type="ECO:0000256" key="2">
    <source>
        <dbReference type="ARBA" id="ARBA00022605"/>
    </source>
</evidence>
<organism evidence="9 10">
    <name type="scientific">Candidatus Termititenax persephonae</name>
    <dbReference type="NCBI Taxonomy" id="2218525"/>
    <lineage>
        <taxon>Bacteria</taxon>
        <taxon>Bacillati</taxon>
        <taxon>Candidatus Margulisiibacteriota</taxon>
        <taxon>Candidatus Termititenacia</taxon>
        <taxon>Candidatus Termititenacales</taxon>
        <taxon>Candidatus Termititenacaceae</taxon>
        <taxon>Candidatus Termititenax</taxon>
    </lineage>
</organism>
<dbReference type="Gene3D" id="3.40.605.10">
    <property type="entry name" value="Aldehyde Dehydrogenase, Chain A, domain 1"/>
    <property type="match status" value="1"/>
</dbReference>
<dbReference type="GO" id="GO:0050661">
    <property type="term" value="F:NADP binding"/>
    <property type="evidence" value="ECO:0007669"/>
    <property type="project" value="InterPro"/>
</dbReference>
<dbReference type="AlphaFoldDB" id="A0A388TFA3"/>
<comment type="similarity">
    <text evidence="7">Belongs to the gamma-glutamyl phosphate reductase family.</text>
</comment>
<dbReference type="EMBL" id="BGZO01000006">
    <property type="protein sequence ID" value="GBR75722.1"/>
    <property type="molecule type" value="Genomic_DNA"/>
</dbReference>
<dbReference type="GO" id="GO:0005737">
    <property type="term" value="C:cytoplasm"/>
    <property type="evidence" value="ECO:0007669"/>
    <property type="project" value="UniProtKB-SubCell"/>
</dbReference>
<dbReference type="HAMAP" id="MF_00412">
    <property type="entry name" value="ProA"/>
    <property type="match status" value="1"/>
</dbReference>
<protein>
    <recommendedName>
        <fullName evidence="7">Gamma-glutamyl phosphate reductase</fullName>
        <shortName evidence="7">GPR</shortName>
        <ecNumber evidence="7">1.2.1.41</ecNumber>
    </recommendedName>
    <alternativeName>
        <fullName evidence="7">Glutamate-5-semialdehyde dehydrogenase</fullName>
    </alternativeName>
    <alternativeName>
        <fullName evidence="7">Glutamyl-gamma-semialdehyde dehydrogenase</fullName>
        <shortName evidence="7">GSA dehydrogenase</shortName>
    </alternativeName>
</protein>
<dbReference type="Pfam" id="PF00171">
    <property type="entry name" value="Aldedh"/>
    <property type="match status" value="1"/>
</dbReference>
<evidence type="ECO:0000256" key="3">
    <source>
        <dbReference type="ARBA" id="ARBA00022650"/>
    </source>
</evidence>
<dbReference type="InterPro" id="IPR016161">
    <property type="entry name" value="Ald_DH/histidinol_DH"/>
</dbReference>
<dbReference type="InterPro" id="IPR015590">
    <property type="entry name" value="Aldehyde_DH_dom"/>
</dbReference>
<dbReference type="PANTHER" id="PTHR11063">
    <property type="entry name" value="GLUTAMATE SEMIALDEHYDE DEHYDROGENASE"/>
    <property type="match status" value="1"/>
</dbReference>
<dbReference type="GO" id="GO:0004350">
    <property type="term" value="F:glutamate-5-semialdehyde dehydrogenase activity"/>
    <property type="evidence" value="ECO:0007669"/>
    <property type="project" value="UniProtKB-UniRule"/>
</dbReference>
<keyword evidence="2 7" id="KW-0028">Amino-acid biosynthesis</keyword>
<dbReference type="PIRSF" id="PIRSF000151">
    <property type="entry name" value="GPR"/>
    <property type="match status" value="1"/>
</dbReference>
<evidence type="ECO:0000256" key="5">
    <source>
        <dbReference type="ARBA" id="ARBA00023002"/>
    </source>
</evidence>
<dbReference type="UniPathway" id="UPA00098">
    <property type="reaction ID" value="UER00360"/>
</dbReference>
<dbReference type="PROSITE" id="PS01223">
    <property type="entry name" value="PROA"/>
    <property type="match status" value="1"/>
</dbReference>
<comment type="caution">
    <text evidence="9">The sequence shown here is derived from an EMBL/GenBank/DDBJ whole genome shotgun (WGS) entry which is preliminary data.</text>
</comment>
<keyword evidence="4 7" id="KW-0521">NADP</keyword>
<keyword evidence="7" id="KW-0963">Cytoplasm</keyword>
<dbReference type="NCBIfam" id="TIGR00407">
    <property type="entry name" value="proA"/>
    <property type="match status" value="1"/>
</dbReference>
<dbReference type="SUPFAM" id="SSF53720">
    <property type="entry name" value="ALDH-like"/>
    <property type="match status" value="1"/>
</dbReference>
<sequence length="415" mass="45934">MARLKTSEVWRKARKARLAARAAARLDSQTKNKILLSMADYLEQGLAVVLKANAQDVMAARPRLPASLLDRLILNERRVKVMADGLRAVAKLPDPNKRLVERIKRPNRLRIEKITVPLGVIALIYEARPNVTADAAGLCLKAGSAVILRGGSDAARSNQVIVRILRKALRANNAPEDIVQSIETTSRRAVTELLNLRGYVDLLIPRGGAGLIQKVVAESSLPVLETGTGNCHVYVDEYADVRKAVRITVNAKCQRPSVCNAAESLLVHQKIAARFFGALKMDEVLFYACPRARRYLPQARPAREADYAREYLDLAMSVKIVDSLDEAIEHIYRYGTKHTETIVTENKQNAEKFLREIDAAAVMVNASTRFTDGGEFGFGCEIGISTQKLHARGPLGLRELMSYKYLVRGQGQVRA</sequence>
<dbReference type="InterPro" id="IPR016163">
    <property type="entry name" value="Ald_DH_C"/>
</dbReference>
<proteinExistence type="inferred from homology"/>
<keyword evidence="10" id="KW-1185">Reference proteome</keyword>
<dbReference type="FunFam" id="3.40.309.10:FF:000006">
    <property type="entry name" value="Gamma-glutamyl phosphate reductase"/>
    <property type="match status" value="1"/>
</dbReference>
<comment type="subcellular location">
    <subcellularLocation>
        <location evidence="7">Cytoplasm</location>
    </subcellularLocation>
</comment>
<dbReference type="PANTHER" id="PTHR11063:SF8">
    <property type="entry name" value="DELTA-1-PYRROLINE-5-CARBOXYLATE SYNTHASE"/>
    <property type="match status" value="1"/>
</dbReference>
<evidence type="ECO:0000313" key="9">
    <source>
        <dbReference type="EMBL" id="GBR75722.1"/>
    </source>
</evidence>
<dbReference type="EC" id="1.2.1.41" evidence="7"/>
<keyword evidence="5 7" id="KW-0560">Oxidoreductase</keyword>
<dbReference type="InterPro" id="IPR016162">
    <property type="entry name" value="Ald_DH_N"/>
</dbReference>
<evidence type="ECO:0000313" key="10">
    <source>
        <dbReference type="Proteomes" id="UP000275925"/>
    </source>
</evidence>
<comment type="function">
    <text evidence="7">Catalyzes the NADPH-dependent reduction of L-glutamate 5-phosphate into L-glutamate 5-semialdehyde and phosphate. The product spontaneously undergoes cyclization to form 1-pyrroline-5-carboxylate.</text>
</comment>
<dbReference type="Proteomes" id="UP000275925">
    <property type="component" value="Unassembled WGS sequence"/>
</dbReference>
<dbReference type="GO" id="GO:0055129">
    <property type="term" value="P:L-proline biosynthetic process"/>
    <property type="evidence" value="ECO:0007669"/>
    <property type="project" value="UniProtKB-UniRule"/>
</dbReference>
<evidence type="ECO:0000256" key="7">
    <source>
        <dbReference type="HAMAP-Rule" id="MF_00412"/>
    </source>
</evidence>
<dbReference type="CDD" id="cd07079">
    <property type="entry name" value="ALDH_F18-19_ProA-GPR"/>
    <property type="match status" value="1"/>
</dbReference>
<dbReference type="InterPro" id="IPR012134">
    <property type="entry name" value="Glu-5-SA_DH"/>
</dbReference>
<evidence type="ECO:0000256" key="1">
    <source>
        <dbReference type="ARBA" id="ARBA00004985"/>
    </source>
</evidence>
<keyword evidence="3 7" id="KW-0641">Proline biosynthesis</keyword>
<reference evidence="9 10" key="1">
    <citation type="journal article" date="2019" name="ISME J.">
        <title>Genome analyses of uncultured TG2/ZB3 bacteria in 'Margulisbacteria' specifically attached to ectosymbiotic spirochetes of protists in the termite gut.</title>
        <authorList>
            <person name="Utami Y.D."/>
            <person name="Kuwahara H."/>
            <person name="Igai K."/>
            <person name="Murakami T."/>
            <person name="Sugaya K."/>
            <person name="Morikawa T."/>
            <person name="Nagura Y."/>
            <person name="Yuki M."/>
            <person name="Deevong P."/>
            <person name="Inoue T."/>
            <person name="Kihara K."/>
            <person name="Lo N."/>
            <person name="Yamada A."/>
            <person name="Ohkuma M."/>
            <person name="Hongoh Y."/>
        </authorList>
    </citation>
    <scope>NUCLEOTIDE SEQUENCE [LARGE SCALE GENOMIC DNA]</scope>
    <source>
        <strain evidence="9">NkOx7-02</strain>
    </source>
</reference>
<evidence type="ECO:0000259" key="8">
    <source>
        <dbReference type="Pfam" id="PF00171"/>
    </source>
</evidence>
<evidence type="ECO:0000256" key="6">
    <source>
        <dbReference type="ARBA" id="ARBA00049024"/>
    </source>
</evidence>
<name>A0A388TFA3_9BACT</name>
<comment type="catalytic activity">
    <reaction evidence="6 7">
        <text>L-glutamate 5-semialdehyde + phosphate + NADP(+) = L-glutamyl 5-phosphate + NADPH + H(+)</text>
        <dbReference type="Rhea" id="RHEA:19541"/>
        <dbReference type="ChEBI" id="CHEBI:15378"/>
        <dbReference type="ChEBI" id="CHEBI:43474"/>
        <dbReference type="ChEBI" id="CHEBI:57783"/>
        <dbReference type="ChEBI" id="CHEBI:58066"/>
        <dbReference type="ChEBI" id="CHEBI:58274"/>
        <dbReference type="ChEBI" id="CHEBI:58349"/>
        <dbReference type="EC" id="1.2.1.41"/>
    </reaction>
</comment>
<dbReference type="InterPro" id="IPR000965">
    <property type="entry name" value="GPR_dom"/>
</dbReference>
<gene>
    <name evidence="7 9" type="primary">proA</name>
    <name evidence="9" type="ORF">NO2_0370</name>
</gene>
<dbReference type="Gene3D" id="3.40.309.10">
    <property type="entry name" value="Aldehyde Dehydrogenase, Chain A, domain 2"/>
    <property type="match status" value="1"/>
</dbReference>
<dbReference type="NCBIfam" id="NF001221">
    <property type="entry name" value="PRK00197.1"/>
    <property type="match status" value="1"/>
</dbReference>
<feature type="domain" description="Aldehyde dehydrogenase" evidence="8">
    <location>
        <begin position="4"/>
        <end position="280"/>
    </location>
</feature>
<accession>A0A388TFA3</accession>
<comment type="pathway">
    <text evidence="1 7">Amino-acid biosynthesis; L-proline biosynthesis; L-glutamate 5-semialdehyde from L-glutamate: step 2/2.</text>
</comment>
<evidence type="ECO:0000256" key="4">
    <source>
        <dbReference type="ARBA" id="ARBA00022857"/>
    </source>
</evidence>